<dbReference type="Gene3D" id="1.25.10.10">
    <property type="entry name" value="Leucine-rich Repeat Variant"/>
    <property type="match status" value="1"/>
</dbReference>
<feature type="region of interest" description="Disordered" evidence="1">
    <location>
        <begin position="1133"/>
        <end position="1155"/>
    </location>
</feature>
<evidence type="ECO:0000313" key="2">
    <source>
        <dbReference type="EMBL" id="JAC75136.1"/>
    </source>
</evidence>
<dbReference type="InterPro" id="IPR011989">
    <property type="entry name" value="ARM-like"/>
</dbReference>
<dbReference type="EMBL" id="GBEZ01010548">
    <property type="protein sequence ID" value="JAC75136.1"/>
    <property type="molecule type" value="Transcribed_RNA"/>
</dbReference>
<dbReference type="AlphaFoldDB" id="A0A061RX85"/>
<feature type="compositionally biased region" description="Low complexity" evidence="1">
    <location>
        <begin position="804"/>
        <end position="818"/>
    </location>
</feature>
<feature type="compositionally biased region" description="Pro residues" evidence="1">
    <location>
        <begin position="558"/>
        <end position="570"/>
    </location>
</feature>
<feature type="compositionally biased region" description="Low complexity" evidence="1">
    <location>
        <begin position="328"/>
        <end position="340"/>
    </location>
</feature>
<evidence type="ECO:0000256" key="1">
    <source>
        <dbReference type="SAM" id="MobiDB-lite"/>
    </source>
</evidence>
<proteinExistence type="predicted"/>
<dbReference type="SUPFAM" id="SSF48371">
    <property type="entry name" value="ARM repeat"/>
    <property type="match status" value="1"/>
</dbReference>
<feature type="compositionally biased region" description="Polar residues" evidence="1">
    <location>
        <begin position="527"/>
        <end position="536"/>
    </location>
</feature>
<feature type="compositionally biased region" description="Low complexity" evidence="1">
    <location>
        <begin position="758"/>
        <end position="770"/>
    </location>
</feature>
<feature type="compositionally biased region" description="Low complexity" evidence="1">
    <location>
        <begin position="378"/>
        <end position="389"/>
    </location>
</feature>
<reference evidence="2" key="1">
    <citation type="submission" date="2014-05" db="EMBL/GenBank/DDBJ databases">
        <title>The transcriptome of the halophilic microalga Tetraselmis sp. GSL018 isolated from the Great Salt Lake, Utah.</title>
        <authorList>
            <person name="Jinkerson R.E."/>
            <person name="D'Adamo S."/>
            <person name="Posewitz M.C."/>
        </authorList>
    </citation>
    <scope>NUCLEOTIDE SEQUENCE</scope>
    <source>
        <strain evidence="2">GSL018</strain>
    </source>
</reference>
<gene>
    <name evidence="2" type="ORF">TSPGSL018_23967</name>
</gene>
<accession>A0A061RX85</accession>
<feature type="region of interest" description="Disordered" evidence="1">
    <location>
        <begin position="699"/>
        <end position="721"/>
    </location>
</feature>
<feature type="compositionally biased region" description="Basic and acidic residues" evidence="1">
    <location>
        <begin position="471"/>
        <end position="485"/>
    </location>
</feature>
<protein>
    <submittedName>
        <fullName evidence="2">Uncharacterized protein</fullName>
    </submittedName>
</protein>
<feature type="region of interest" description="Disordered" evidence="1">
    <location>
        <begin position="505"/>
        <end position="617"/>
    </location>
</feature>
<feature type="region of interest" description="Disordered" evidence="1">
    <location>
        <begin position="734"/>
        <end position="819"/>
    </location>
</feature>
<feature type="region of interest" description="Disordered" evidence="1">
    <location>
        <begin position="295"/>
        <end position="391"/>
    </location>
</feature>
<sequence length="1155" mass="123112">MGATSSSPKPLVCKTGPVYLSHAYSWQEISGYHNSSKQIKFLLESNGLSVLAKKPHSILTLSALYGQLQTSSCVVAIVGQSYLDELEKGSLEDLQGLEPNSWCFSELRWAIQLKKPIVCVLWPGTREIDESLVEQLSESIRPAFYDCMPVHWVLEGEGLLQSAKRLVELLGGTYQGVVPAAEQLSRAGLQHLSGIAVDRLSLFTTQDLLEADDEDFAQAGASLTDFERHGLARLRAWSKGCDWDQPLPETMLRVSTGGTAEEAMEPGGCQRDLMLGNWAGDGGALLKSAASMPRVLGQPTGTRTPELRGSAAAGPRRFASGRASAQHSSGSARPSAAAGPEDSIRPRSAGSTSPFWQRVVGRLRRRQGHSRSGDDTTSNGSSMNSSEASVVLDVDELERRLSLHAEHARRRYEDRDIGFEHDIESSGDEGCASPSLRRSRNSSGAMTPESGPDGGLRAQIGKAVSPVKPSPKREPSPKRGGRGEDSASLLFRTVMHRLSNSADELPVYRRTSDGAAPDAGPRAWQRTDFSLGSPSRPQHPPVPAASGPAAFPGGAARKPPPCSPSRPPTHSPQTPQQISPAAPRHMSPAAAKISPGLCMPSSDGGHQQLPASASKGLQREIRHERLQGLPDLSGISNPQAFAALNAYYADDVLSSEPSSEGTLLFGCGRSPECPQDTGVWRDSPGGLCEDIKPYEPRCGTRGAASSLMEEASHGGQDPSAIDGAALATWPRAQSGGVGRVGEEQVPHPAAPQHDWPRSRSSPSGPTGTNPFETQDPITKDIHSCSGIPNPLELKRDESIPEWDGSSGSPSSGQAMSAALQERRCRLSHAAECLENRATVADGITELRGAATDKRLHAEMVDAGAVESLVAVLKMQDADSMASAAVVLKLLLHDRAALSRLKDSGSLKTIVGCALKYLDKEESSAEAVSAVLPLVTMLLRGELGLEVARELHASGCLQSLCRRLERSRSQDPGTSREALAVLEALTAMSSDHLDYRWAVCELLAQGVLPLESIVCSMPGAQEVFSAPRAAEATQALRLLTSLCSGIGAEHCLQAVADSEAVSRAVTLLKDEHTPIDLLEASISFVRALRNGPPAMLRLLQSTGAMDLVGDGEQLPPSLHGDELRSHIEIHYSHVPASPKPKSRLGRSFNMAMSEPR</sequence>
<organism evidence="2">
    <name type="scientific">Tetraselmis sp. GSL018</name>
    <dbReference type="NCBI Taxonomy" id="582737"/>
    <lineage>
        <taxon>Eukaryota</taxon>
        <taxon>Viridiplantae</taxon>
        <taxon>Chlorophyta</taxon>
        <taxon>core chlorophytes</taxon>
        <taxon>Chlorodendrophyceae</taxon>
        <taxon>Chlorodendrales</taxon>
        <taxon>Chlorodendraceae</taxon>
        <taxon>Tetraselmis</taxon>
    </lineage>
</organism>
<feature type="region of interest" description="Disordered" evidence="1">
    <location>
        <begin position="421"/>
        <end position="485"/>
    </location>
</feature>
<feature type="compositionally biased region" description="Low complexity" evidence="1">
    <location>
        <begin position="544"/>
        <end position="557"/>
    </location>
</feature>
<dbReference type="InterPro" id="IPR016024">
    <property type="entry name" value="ARM-type_fold"/>
</dbReference>
<name>A0A061RX85_9CHLO</name>